<dbReference type="AlphaFoldDB" id="A0A2L0HEF4"/>
<proteinExistence type="predicted"/>
<sequence>MHRLSILVTPIRWLRGSMSRLGRTEPFLCRMSMSGSGGEPKFNAMATNDERGG</sequence>
<name>A0A2L0HEF4_RHIFR</name>
<organism evidence="1 2">
    <name type="scientific">Rhizobium fredii</name>
    <name type="common">Sinorhizobium fredii</name>
    <dbReference type="NCBI Taxonomy" id="380"/>
    <lineage>
        <taxon>Bacteria</taxon>
        <taxon>Pseudomonadati</taxon>
        <taxon>Pseudomonadota</taxon>
        <taxon>Alphaproteobacteria</taxon>
        <taxon>Hyphomicrobiales</taxon>
        <taxon>Rhizobiaceae</taxon>
        <taxon>Sinorhizobium/Ensifer group</taxon>
        <taxon>Sinorhizobium</taxon>
    </lineage>
</organism>
<reference evidence="1 2" key="1">
    <citation type="submission" date="2017-10" db="EMBL/GenBank/DDBJ databases">
        <title>Analysis of the genome sequences of Rhizobium populations associated to common bean (phaseolus vulgaris).</title>
        <authorList>
            <person name="Bustos P."/>
            <person name="Santamaria R.I."/>
            <person name="Miranda-Sanchez F."/>
            <person name="Perez-Carrascal O."/>
            <person name="Juarez S."/>
            <person name="Lozano L."/>
            <person name="Martinez-Flores I."/>
            <person name="Vinuesa P."/>
            <person name="Martinez-Romero E."/>
            <person name="Cevallos M.A."/>
            <person name="Romero D."/>
            <person name="Davila G."/>
            <person name="Gonzalez V."/>
        </authorList>
    </citation>
    <scope>NUCLEOTIDE SEQUENCE [LARGE SCALE GENOMIC DNA]</scope>
    <source>
        <strain evidence="1 2">NXT3</strain>
        <plasmid evidence="2">Plasmid psfrenxt3c</plasmid>
    </source>
</reference>
<keyword evidence="1" id="KW-0614">Plasmid</keyword>
<gene>
    <name evidence="1" type="ORF">NXT3_PC00397</name>
</gene>
<evidence type="ECO:0000313" key="2">
    <source>
        <dbReference type="Proteomes" id="UP000239340"/>
    </source>
</evidence>
<dbReference type="EMBL" id="CP024310">
    <property type="protein sequence ID" value="AUX79562.1"/>
    <property type="molecule type" value="Genomic_DNA"/>
</dbReference>
<geneLocation type="plasmid" evidence="2">
    <name>psfrenxt3c</name>
</geneLocation>
<protein>
    <submittedName>
        <fullName evidence="1">Uncharacterized protein</fullName>
    </submittedName>
</protein>
<dbReference type="Proteomes" id="UP000239340">
    <property type="component" value="Plasmid pSfreNXT3c"/>
</dbReference>
<evidence type="ECO:0000313" key="1">
    <source>
        <dbReference type="EMBL" id="AUX79562.1"/>
    </source>
</evidence>
<accession>A0A2L0HEF4</accession>